<dbReference type="PANTHER" id="PTHR36617">
    <property type="entry name" value="PROTEIN, PUTATIVE-RELATED"/>
    <property type="match status" value="1"/>
</dbReference>
<keyword evidence="3" id="KW-1185">Reference proteome</keyword>
<proteinExistence type="predicted"/>
<evidence type="ECO:0000313" key="3">
    <source>
        <dbReference type="Proteomes" id="UP001341281"/>
    </source>
</evidence>
<evidence type="ECO:0000259" key="1">
    <source>
        <dbReference type="Pfam" id="PF13966"/>
    </source>
</evidence>
<organism evidence="2 3">
    <name type="scientific">Paspalum notatum var. saurae</name>
    <dbReference type="NCBI Taxonomy" id="547442"/>
    <lineage>
        <taxon>Eukaryota</taxon>
        <taxon>Viridiplantae</taxon>
        <taxon>Streptophyta</taxon>
        <taxon>Embryophyta</taxon>
        <taxon>Tracheophyta</taxon>
        <taxon>Spermatophyta</taxon>
        <taxon>Magnoliopsida</taxon>
        <taxon>Liliopsida</taxon>
        <taxon>Poales</taxon>
        <taxon>Poaceae</taxon>
        <taxon>PACMAD clade</taxon>
        <taxon>Panicoideae</taxon>
        <taxon>Andropogonodae</taxon>
        <taxon>Paspaleae</taxon>
        <taxon>Paspalinae</taxon>
        <taxon>Paspalum</taxon>
    </lineage>
</organism>
<reference evidence="2 3" key="1">
    <citation type="submission" date="2024-02" db="EMBL/GenBank/DDBJ databases">
        <title>High-quality chromosome-scale genome assembly of Pensacola bahiagrass (Paspalum notatum Flugge var. saurae).</title>
        <authorList>
            <person name="Vega J.M."/>
            <person name="Podio M."/>
            <person name="Orjuela J."/>
            <person name="Siena L.A."/>
            <person name="Pessino S.C."/>
            <person name="Combes M.C."/>
            <person name="Mariac C."/>
            <person name="Albertini E."/>
            <person name="Pupilli F."/>
            <person name="Ortiz J.P.A."/>
            <person name="Leblanc O."/>
        </authorList>
    </citation>
    <scope>NUCLEOTIDE SEQUENCE [LARGE SCALE GENOMIC DNA]</scope>
    <source>
        <strain evidence="2">R1</strain>
        <tissue evidence="2">Leaf</tissue>
    </source>
</reference>
<dbReference type="PANTHER" id="PTHR36617:SF14">
    <property type="entry name" value="REVERSE TRANSCRIPTASE ZINC-BINDING DOMAIN-CONTAINING PROTEIN"/>
    <property type="match status" value="1"/>
</dbReference>
<gene>
    <name evidence="2" type="ORF">U9M48_005671</name>
</gene>
<sequence>MPKDQAGLGILDLDTQNKSLLGKWLFKLVNEDGLWQRLLRNKYLRDKTLTQLEKKPGDSHFWSGLMGIKDQFLNLGSFILKNGTQIRFWEDIWLDGVSLKYQYPSLFNIVRKKHATIADVLGSNPLNENLVARLLNVDFEEGNDVFKWHLHKSGNFSVRSMYMHFINTGIRVSMEIWRTRLPLKIKIFLWYLKKEVILTKDNLSRHNWQGDKSCCFCYRTETIQHLFLDCKYASWVKQGGLEHESLLLTGAAGVLWALWLSRNDTVLFRGTYWLQLWAKLQRSEECEYGLLQACRKLETVAMQLFSSFGMRPNEVAFGAQPFWNGAHRCVVTNLNKSQVRMLPEISLQRPGKSVASQI</sequence>
<accession>A0AAQ3SIR9</accession>
<dbReference type="EMBL" id="CP144745">
    <property type="protein sequence ID" value="WVZ54946.1"/>
    <property type="molecule type" value="Genomic_DNA"/>
</dbReference>
<dbReference type="InterPro" id="IPR026960">
    <property type="entry name" value="RVT-Znf"/>
</dbReference>
<evidence type="ECO:0000313" key="2">
    <source>
        <dbReference type="EMBL" id="WVZ54946.1"/>
    </source>
</evidence>
<dbReference type="Pfam" id="PF13966">
    <property type="entry name" value="zf-RVT"/>
    <property type="match status" value="1"/>
</dbReference>
<feature type="domain" description="Reverse transcriptase zinc-binding" evidence="1">
    <location>
        <begin position="156"/>
        <end position="234"/>
    </location>
</feature>
<dbReference type="AlphaFoldDB" id="A0AAQ3SIR9"/>
<name>A0AAQ3SIR9_PASNO</name>
<dbReference type="Proteomes" id="UP001341281">
    <property type="component" value="Chromosome 01"/>
</dbReference>
<protein>
    <recommendedName>
        <fullName evidence="1">Reverse transcriptase zinc-binding domain-containing protein</fullName>
    </recommendedName>
</protein>